<protein>
    <submittedName>
        <fullName evidence="1">Uncharacterized protein</fullName>
    </submittedName>
</protein>
<dbReference type="HOGENOM" id="CLU_2514947_0_0_1"/>
<accession>E9GJ17</accession>
<name>E9GJ17_DAPPU</name>
<dbReference type="EMBL" id="GL732547">
    <property type="protein sequence ID" value="EFX80366.1"/>
    <property type="molecule type" value="Genomic_DNA"/>
</dbReference>
<organism evidence="1 2">
    <name type="scientific">Daphnia pulex</name>
    <name type="common">Water flea</name>
    <dbReference type="NCBI Taxonomy" id="6669"/>
    <lineage>
        <taxon>Eukaryota</taxon>
        <taxon>Metazoa</taxon>
        <taxon>Ecdysozoa</taxon>
        <taxon>Arthropoda</taxon>
        <taxon>Crustacea</taxon>
        <taxon>Branchiopoda</taxon>
        <taxon>Diplostraca</taxon>
        <taxon>Cladocera</taxon>
        <taxon>Anomopoda</taxon>
        <taxon>Daphniidae</taxon>
        <taxon>Daphnia</taxon>
    </lineage>
</organism>
<dbReference type="AlphaFoldDB" id="E9GJ17"/>
<evidence type="ECO:0000313" key="2">
    <source>
        <dbReference type="Proteomes" id="UP000000305"/>
    </source>
</evidence>
<evidence type="ECO:0000313" key="1">
    <source>
        <dbReference type="EMBL" id="EFX80366.1"/>
    </source>
</evidence>
<dbReference type="KEGG" id="dpx:DAPPUDRAFT_243533"/>
<reference evidence="1 2" key="1">
    <citation type="journal article" date="2011" name="Science">
        <title>The ecoresponsive genome of Daphnia pulex.</title>
        <authorList>
            <person name="Colbourne J.K."/>
            <person name="Pfrender M.E."/>
            <person name="Gilbert D."/>
            <person name="Thomas W.K."/>
            <person name="Tucker A."/>
            <person name="Oakley T.H."/>
            <person name="Tokishita S."/>
            <person name="Aerts A."/>
            <person name="Arnold G.J."/>
            <person name="Basu M.K."/>
            <person name="Bauer D.J."/>
            <person name="Caceres C.E."/>
            <person name="Carmel L."/>
            <person name="Casola C."/>
            <person name="Choi J.H."/>
            <person name="Detter J.C."/>
            <person name="Dong Q."/>
            <person name="Dusheyko S."/>
            <person name="Eads B.D."/>
            <person name="Frohlich T."/>
            <person name="Geiler-Samerotte K.A."/>
            <person name="Gerlach D."/>
            <person name="Hatcher P."/>
            <person name="Jogdeo S."/>
            <person name="Krijgsveld J."/>
            <person name="Kriventseva E.V."/>
            <person name="Kultz D."/>
            <person name="Laforsch C."/>
            <person name="Lindquist E."/>
            <person name="Lopez J."/>
            <person name="Manak J.R."/>
            <person name="Muller J."/>
            <person name="Pangilinan J."/>
            <person name="Patwardhan R.P."/>
            <person name="Pitluck S."/>
            <person name="Pritham E.J."/>
            <person name="Rechtsteiner A."/>
            <person name="Rho M."/>
            <person name="Rogozin I.B."/>
            <person name="Sakarya O."/>
            <person name="Salamov A."/>
            <person name="Schaack S."/>
            <person name="Shapiro H."/>
            <person name="Shiga Y."/>
            <person name="Skalitzky C."/>
            <person name="Smith Z."/>
            <person name="Souvorov A."/>
            <person name="Sung W."/>
            <person name="Tang Z."/>
            <person name="Tsuchiya D."/>
            <person name="Tu H."/>
            <person name="Vos H."/>
            <person name="Wang M."/>
            <person name="Wolf Y.I."/>
            <person name="Yamagata H."/>
            <person name="Yamada T."/>
            <person name="Ye Y."/>
            <person name="Shaw J.R."/>
            <person name="Andrews J."/>
            <person name="Crease T.J."/>
            <person name="Tang H."/>
            <person name="Lucas S.M."/>
            <person name="Robertson H.M."/>
            <person name="Bork P."/>
            <person name="Koonin E.V."/>
            <person name="Zdobnov E.M."/>
            <person name="Grigoriev I.V."/>
            <person name="Lynch M."/>
            <person name="Boore J.L."/>
        </authorList>
    </citation>
    <scope>NUCLEOTIDE SEQUENCE [LARGE SCALE GENOMIC DNA]</scope>
</reference>
<keyword evidence="2" id="KW-1185">Reference proteome</keyword>
<gene>
    <name evidence="1" type="ORF">DAPPUDRAFT_243533</name>
</gene>
<sequence>MPCQRTKPNGYAWQKWNLYSRRSLLQHAPSQIQLSILSFQFQITGYNELKSSHLTYRIETIIKAESVSIGFACSVAMVKNGIPID</sequence>
<dbReference type="Proteomes" id="UP000000305">
    <property type="component" value="Unassembled WGS sequence"/>
</dbReference>
<dbReference type="InParanoid" id="E9GJ17"/>
<proteinExistence type="predicted"/>